<protein>
    <submittedName>
        <fullName evidence="6">Aminotransferase class III-fold pyridoxal phosphate-dependent enzyme</fullName>
    </submittedName>
</protein>
<evidence type="ECO:0000256" key="3">
    <source>
        <dbReference type="ARBA" id="ARBA00022679"/>
    </source>
</evidence>
<dbReference type="Gene3D" id="3.40.640.10">
    <property type="entry name" value="Type I PLP-dependent aspartate aminotransferase-like (Major domain)"/>
    <property type="match status" value="1"/>
</dbReference>
<dbReference type="InterPro" id="IPR015422">
    <property type="entry name" value="PyrdxlP-dep_Trfase_small"/>
</dbReference>
<dbReference type="GO" id="GO:0009102">
    <property type="term" value="P:biotin biosynthetic process"/>
    <property type="evidence" value="ECO:0007669"/>
    <property type="project" value="TreeGrafter"/>
</dbReference>
<dbReference type="Proteomes" id="UP000435243">
    <property type="component" value="Unassembled WGS sequence"/>
</dbReference>
<gene>
    <name evidence="6" type="ORF">GRI32_05075</name>
</gene>
<keyword evidence="4 5" id="KW-0663">Pyridoxal phosphate</keyword>
<sequence>MTTIASALLHPTTNLRSAAQSGPLVFAHGKGVRIFDREGRDFIEGLSGLWCTALGHGDEELAEAAARQLRDLSYATLFAGKAHEGALDLADRLVAMAPFDAARVFFGQSGSDANDTQIKLVRHYNNLIGRPGKKKIIALDRGYHGVTIGAASLTGLAGFHREWDLPIPGILRARCPYAYLEAHAGEDEDAFTARLVAELEAMIVAEGPETIAAMIAEPVLGAGGVVIPPRGYFAQVRQVLDRHDILLIADEVITGFGRTGEAFGSQTMGLRPDTMTLAKALSSGYVPISAVLLPQQIYQAFEDASATLGVFAHGYTYSGHPLATAIALKTLDIYRERDIFGQAQRMAPVFARHLQALADHPLIGEARSVGMIGALQIVRDRKTRALYDPADGVGAWCADTAGIRHGVLFRATFDTLCFAPPLVISEAELDEMFARVRAALDDALEWLTARGLAPN</sequence>
<comment type="caution">
    <text evidence="6">The sequence shown here is derived from an EMBL/GenBank/DDBJ whole genome shotgun (WGS) entry which is preliminary data.</text>
</comment>
<dbReference type="PANTHER" id="PTHR42684">
    <property type="entry name" value="ADENOSYLMETHIONINE-8-AMINO-7-OXONONANOATE AMINOTRANSFERASE"/>
    <property type="match status" value="1"/>
</dbReference>
<dbReference type="FunFam" id="3.40.640.10:FF:000014">
    <property type="entry name" value="Adenosylmethionine-8-amino-7-oxononanoate aminotransferase, probable"/>
    <property type="match status" value="1"/>
</dbReference>
<dbReference type="InterPro" id="IPR015424">
    <property type="entry name" value="PyrdxlP-dep_Trfase"/>
</dbReference>
<keyword evidence="7" id="KW-1185">Reference proteome</keyword>
<dbReference type="EMBL" id="WTYY01000002">
    <property type="protein sequence ID" value="MXO88108.1"/>
    <property type="molecule type" value="Genomic_DNA"/>
</dbReference>
<dbReference type="InterPro" id="IPR005814">
    <property type="entry name" value="Aminotrans_3"/>
</dbReference>
<dbReference type="GO" id="GO:0009448">
    <property type="term" value="P:gamma-aminobutyric acid metabolic process"/>
    <property type="evidence" value="ECO:0007669"/>
    <property type="project" value="TreeGrafter"/>
</dbReference>
<name>A0A844ZJZ7_9SPHN</name>
<keyword evidence="3 6" id="KW-0808">Transferase</keyword>
<proteinExistence type="inferred from homology"/>
<dbReference type="PANTHER" id="PTHR42684:SF3">
    <property type="entry name" value="ADENOSYLMETHIONINE-8-AMINO-7-OXONONANOATE AMINOTRANSFERASE"/>
    <property type="match status" value="1"/>
</dbReference>
<evidence type="ECO:0000256" key="4">
    <source>
        <dbReference type="ARBA" id="ARBA00022898"/>
    </source>
</evidence>
<evidence type="ECO:0000313" key="7">
    <source>
        <dbReference type="Proteomes" id="UP000435243"/>
    </source>
</evidence>
<dbReference type="InterPro" id="IPR015421">
    <property type="entry name" value="PyrdxlP-dep_Trfase_major"/>
</dbReference>
<organism evidence="6 7">
    <name type="scientific">Alteraurantiacibacter aestuarii</name>
    <dbReference type="NCBI Taxonomy" id="650004"/>
    <lineage>
        <taxon>Bacteria</taxon>
        <taxon>Pseudomonadati</taxon>
        <taxon>Pseudomonadota</taxon>
        <taxon>Alphaproteobacteria</taxon>
        <taxon>Sphingomonadales</taxon>
        <taxon>Erythrobacteraceae</taxon>
        <taxon>Alteraurantiacibacter</taxon>
    </lineage>
</organism>
<evidence type="ECO:0000256" key="1">
    <source>
        <dbReference type="ARBA" id="ARBA00008954"/>
    </source>
</evidence>
<dbReference type="Pfam" id="PF00202">
    <property type="entry name" value="Aminotran_3"/>
    <property type="match status" value="1"/>
</dbReference>
<accession>A0A844ZJZ7</accession>
<dbReference type="CDD" id="cd00610">
    <property type="entry name" value="OAT_like"/>
    <property type="match status" value="1"/>
</dbReference>
<dbReference type="SUPFAM" id="SSF53383">
    <property type="entry name" value="PLP-dependent transferases"/>
    <property type="match status" value="1"/>
</dbReference>
<keyword evidence="2 6" id="KW-0032">Aminotransferase</keyword>
<dbReference type="NCBIfam" id="NF004767">
    <property type="entry name" value="PRK06105.1"/>
    <property type="match status" value="1"/>
</dbReference>
<dbReference type="AlphaFoldDB" id="A0A844ZJZ7"/>
<dbReference type="Gene3D" id="3.90.1150.10">
    <property type="entry name" value="Aspartate Aminotransferase, domain 1"/>
    <property type="match status" value="1"/>
</dbReference>
<dbReference type="RefSeq" id="WP_160590068.1">
    <property type="nucleotide sequence ID" value="NZ_BAAAFP010000002.1"/>
</dbReference>
<evidence type="ECO:0000256" key="2">
    <source>
        <dbReference type="ARBA" id="ARBA00022576"/>
    </source>
</evidence>
<dbReference type="GO" id="GO:0030170">
    <property type="term" value="F:pyridoxal phosphate binding"/>
    <property type="evidence" value="ECO:0007669"/>
    <property type="project" value="InterPro"/>
</dbReference>
<reference evidence="6 7" key="1">
    <citation type="submission" date="2019-12" db="EMBL/GenBank/DDBJ databases">
        <title>Genomic-based taxomic classification of the family Erythrobacteraceae.</title>
        <authorList>
            <person name="Xu L."/>
        </authorList>
    </citation>
    <scope>NUCLEOTIDE SEQUENCE [LARGE SCALE GENOMIC DNA]</scope>
    <source>
        <strain evidence="6 7">JCM 16339</strain>
    </source>
</reference>
<evidence type="ECO:0000313" key="6">
    <source>
        <dbReference type="EMBL" id="MXO88108.1"/>
    </source>
</evidence>
<dbReference type="GO" id="GO:0004015">
    <property type="term" value="F:adenosylmethionine-8-amino-7-oxononanoate transaminase activity"/>
    <property type="evidence" value="ECO:0007669"/>
    <property type="project" value="TreeGrafter"/>
</dbReference>
<comment type="similarity">
    <text evidence="1 5">Belongs to the class-III pyridoxal-phosphate-dependent aminotransferase family.</text>
</comment>
<evidence type="ECO:0000256" key="5">
    <source>
        <dbReference type="RuleBase" id="RU003560"/>
    </source>
</evidence>
<dbReference type="OrthoDB" id="9801834at2"/>